<evidence type="ECO:0008006" key="4">
    <source>
        <dbReference type="Google" id="ProtNLM"/>
    </source>
</evidence>
<evidence type="ECO:0000313" key="3">
    <source>
        <dbReference type="Proteomes" id="UP001302249"/>
    </source>
</evidence>
<gene>
    <name evidence="2" type="ORF">RPR59_03485</name>
</gene>
<evidence type="ECO:0000313" key="2">
    <source>
        <dbReference type="EMBL" id="WNO54331.1"/>
    </source>
</evidence>
<accession>A0ABZ0BB82</accession>
<organism evidence="2 3">
    <name type="scientific">Stakelama saccharophila</name>
    <dbReference type="NCBI Taxonomy" id="3075605"/>
    <lineage>
        <taxon>Bacteria</taxon>
        <taxon>Pseudomonadati</taxon>
        <taxon>Pseudomonadota</taxon>
        <taxon>Alphaproteobacteria</taxon>
        <taxon>Sphingomonadales</taxon>
        <taxon>Sphingomonadaceae</taxon>
        <taxon>Stakelama</taxon>
    </lineage>
</organism>
<feature type="region of interest" description="Disordered" evidence="1">
    <location>
        <begin position="19"/>
        <end position="53"/>
    </location>
</feature>
<dbReference type="EMBL" id="CP135076">
    <property type="protein sequence ID" value="WNO54331.1"/>
    <property type="molecule type" value="Genomic_DNA"/>
</dbReference>
<name>A0ABZ0BB82_9SPHN</name>
<reference evidence="2 3" key="1">
    <citation type="submission" date="2023-09" db="EMBL/GenBank/DDBJ databases">
        <authorList>
            <person name="Rey-Velasco X."/>
        </authorList>
    </citation>
    <scope>NUCLEOTIDE SEQUENCE [LARGE SCALE GENOMIC DNA]</scope>
    <source>
        <strain evidence="2 3">W311</strain>
    </source>
</reference>
<dbReference type="PROSITE" id="PS51257">
    <property type="entry name" value="PROKAR_LIPOPROTEIN"/>
    <property type="match status" value="1"/>
</dbReference>
<proteinExistence type="predicted"/>
<evidence type="ECO:0000256" key="1">
    <source>
        <dbReference type="SAM" id="MobiDB-lite"/>
    </source>
</evidence>
<keyword evidence="3" id="KW-1185">Reference proteome</keyword>
<sequence>MRRSIVLALALLAAGCIPQSERPVPPAEPSPAPTPAPAPAPAPSPPTAALAGDWRDWPLTRGDWDYRQDDRGSIALFGSPGGDALFTIRCDQGRDTVYLSRAGAIRGETRLTIRTTSADRVLTARPTGGTPPYLAVALHPSDRLLDAMGFSRGRFIVETPGLPTLVIPSWAEILRVTEDCRA</sequence>
<feature type="compositionally biased region" description="Pro residues" evidence="1">
    <location>
        <begin position="23"/>
        <end position="46"/>
    </location>
</feature>
<dbReference type="Proteomes" id="UP001302249">
    <property type="component" value="Chromosome"/>
</dbReference>
<protein>
    <recommendedName>
        <fullName evidence="4">Lipoprotein</fullName>
    </recommendedName>
</protein>
<dbReference type="RefSeq" id="WP_313916699.1">
    <property type="nucleotide sequence ID" value="NZ_CP135076.1"/>
</dbReference>